<dbReference type="Gene3D" id="1.25.40.20">
    <property type="entry name" value="Ankyrin repeat-containing domain"/>
    <property type="match status" value="1"/>
</dbReference>
<dbReference type="PRINTS" id="PR01415">
    <property type="entry name" value="ANKYRIN"/>
</dbReference>
<dbReference type="GeneID" id="64980464"/>
<dbReference type="KEGG" id="apuu:APUU_80770S"/>
<dbReference type="PANTHER" id="PTHR24188:SF29">
    <property type="entry name" value="GH09064P"/>
    <property type="match status" value="1"/>
</dbReference>
<evidence type="ECO:0000256" key="3">
    <source>
        <dbReference type="PROSITE-ProRule" id="PRU00023"/>
    </source>
</evidence>
<feature type="repeat" description="ANK" evidence="3">
    <location>
        <begin position="153"/>
        <end position="185"/>
    </location>
</feature>
<feature type="repeat" description="ANK" evidence="3">
    <location>
        <begin position="188"/>
        <end position="220"/>
    </location>
</feature>
<dbReference type="Pfam" id="PF00023">
    <property type="entry name" value="Ank"/>
    <property type="match status" value="2"/>
</dbReference>
<keyword evidence="5" id="KW-1185">Reference proteome</keyword>
<evidence type="ECO:0000313" key="4">
    <source>
        <dbReference type="EMBL" id="BCS30467.1"/>
    </source>
</evidence>
<dbReference type="EMBL" id="AP024450">
    <property type="protein sequence ID" value="BCS30467.1"/>
    <property type="molecule type" value="Genomic_DNA"/>
</dbReference>
<reference evidence="4" key="1">
    <citation type="submission" date="2021-01" db="EMBL/GenBank/DDBJ databases">
        <authorList>
            <consortium name="Aspergillus puulaauensis MK2 genome sequencing consortium"/>
            <person name="Kazuki M."/>
            <person name="Futagami T."/>
        </authorList>
    </citation>
    <scope>NUCLEOTIDE SEQUENCE</scope>
    <source>
        <strain evidence="4">MK2</strain>
    </source>
</reference>
<dbReference type="SUPFAM" id="SSF48403">
    <property type="entry name" value="Ankyrin repeat"/>
    <property type="match status" value="1"/>
</dbReference>
<dbReference type="InterPro" id="IPR002110">
    <property type="entry name" value="Ankyrin_rpt"/>
</dbReference>
<protein>
    <recommendedName>
        <fullName evidence="6">Ankyrin repeat-containing domain protein</fullName>
    </recommendedName>
</protein>
<evidence type="ECO:0000256" key="2">
    <source>
        <dbReference type="ARBA" id="ARBA00023043"/>
    </source>
</evidence>
<keyword evidence="2 3" id="KW-0040">ANK repeat</keyword>
<proteinExistence type="predicted"/>
<dbReference type="RefSeq" id="XP_041562653.1">
    <property type="nucleotide sequence ID" value="XM_041697087.1"/>
</dbReference>
<keyword evidence="1" id="KW-0677">Repeat</keyword>
<dbReference type="AlphaFoldDB" id="A0A7R7XZP1"/>
<sequence length="317" mass="33344">MSGLFELPMELVNEICSHLSPQSLNIFINSSTVIEKLSPSVLDELLPTQKLWIFKCAANSPDQDPLMQSLLPDLLKHSKADPLLGVQALLCACANGHVQSVSTLLDGGIDPNGAVAGVSALMEAVGGQDYRSSALVTGRLLARGADIHAQDSKGLTALHYAAKAGNTRIITLLLMAGCDVNGTDAEMSGTSPIILASQKGQYAAVESLIDHGADVNARDKLRRTPLIHAANEGMTAVVRLLISRGVDLDCGSIFGKAALSYASEKGSIEIVKLLVDAGCDVSHQDMRGNTALHLCSQPSFPFTAIADIIRAAAHEDV</sequence>
<dbReference type="Proteomes" id="UP000654913">
    <property type="component" value="Chromosome 8"/>
</dbReference>
<evidence type="ECO:0000256" key="1">
    <source>
        <dbReference type="ARBA" id="ARBA00022737"/>
    </source>
</evidence>
<dbReference type="PROSITE" id="PS50297">
    <property type="entry name" value="ANK_REP_REGION"/>
    <property type="match status" value="4"/>
</dbReference>
<feature type="repeat" description="ANK" evidence="3">
    <location>
        <begin position="254"/>
        <end position="286"/>
    </location>
</feature>
<dbReference type="SMART" id="SM00248">
    <property type="entry name" value="ANK"/>
    <property type="match status" value="6"/>
</dbReference>
<dbReference type="PANTHER" id="PTHR24188">
    <property type="entry name" value="ANKYRIN REPEAT PROTEIN"/>
    <property type="match status" value="1"/>
</dbReference>
<evidence type="ECO:0000313" key="5">
    <source>
        <dbReference type="Proteomes" id="UP000654913"/>
    </source>
</evidence>
<reference evidence="4" key="2">
    <citation type="submission" date="2021-02" db="EMBL/GenBank/DDBJ databases">
        <title>Aspergillus puulaauensis MK2 genome sequence.</title>
        <authorList>
            <person name="Futagami T."/>
            <person name="Mori K."/>
            <person name="Kadooka C."/>
            <person name="Tanaka T."/>
        </authorList>
    </citation>
    <scope>NUCLEOTIDE SEQUENCE</scope>
    <source>
        <strain evidence="4">MK2</strain>
    </source>
</reference>
<dbReference type="InterPro" id="IPR036770">
    <property type="entry name" value="Ankyrin_rpt-contain_sf"/>
</dbReference>
<gene>
    <name evidence="4" type="ORF">APUU_80770S</name>
</gene>
<dbReference type="Pfam" id="PF12796">
    <property type="entry name" value="Ank_2"/>
    <property type="match status" value="1"/>
</dbReference>
<feature type="repeat" description="ANK" evidence="3">
    <location>
        <begin position="221"/>
        <end position="253"/>
    </location>
</feature>
<dbReference type="OrthoDB" id="366390at2759"/>
<organism evidence="4 5">
    <name type="scientific">Aspergillus puulaauensis</name>
    <dbReference type="NCBI Taxonomy" id="1220207"/>
    <lineage>
        <taxon>Eukaryota</taxon>
        <taxon>Fungi</taxon>
        <taxon>Dikarya</taxon>
        <taxon>Ascomycota</taxon>
        <taxon>Pezizomycotina</taxon>
        <taxon>Eurotiomycetes</taxon>
        <taxon>Eurotiomycetidae</taxon>
        <taxon>Eurotiales</taxon>
        <taxon>Aspergillaceae</taxon>
        <taxon>Aspergillus</taxon>
    </lineage>
</organism>
<evidence type="ECO:0008006" key="6">
    <source>
        <dbReference type="Google" id="ProtNLM"/>
    </source>
</evidence>
<dbReference type="PROSITE" id="PS50088">
    <property type="entry name" value="ANK_REPEAT"/>
    <property type="match status" value="4"/>
</dbReference>
<name>A0A7R7XZP1_9EURO</name>
<accession>A0A7R7XZP1</accession>